<protein>
    <submittedName>
        <fullName evidence="1">Uncharacterized protein</fullName>
    </submittedName>
</protein>
<accession>A0A379PIP6</accession>
<evidence type="ECO:0000313" key="2">
    <source>
        <dbReference type="Proteomes" id="UP000255303"/>
    </source>
</evidence>
<dbReference type="AlphaFoldDB" id="A0A379PIP6"/>
<sequence length="143" mass="16235">MLRPELTPEDRNWLAEQAEALRLSCDFMLHDLFHQDSPGFTARAAIVPIWVDGRYVPAGSVLMQIEQSVPYSQIFEQWGARVYEDVERTCRRLSAQDARVLIVTAGFHKVTEAEIFDAADEAVQEAWSDLYGDPDDSSDDEVE</sequence>
<dbReference type="EMBL" id="UGUV01000003">
    <property type="protein sequence ID" value="SUE72487.1"/>
    <property type="molecule type" value="Genomic_DNA"/>
</dbReference>
<evidence type="ECO:0000313" key="1">
    <source>
        <dbReference type="EMBL" id="SUE72487.1"/>
    </source>
</evidence>
<dbReference type="Proteomes" id="UP000255303">
    <property type="component" value="Unassembled WGS sequence"/>
</dbReference>
<organism evidence="1 2">
    <name type="scientific">Ectopseudomonas oleovorans</name>
    <name type="common">Pseudomonas oleovorans</name>
    <dbReference type="NCBI Taxonomy" id="301"/>
    <lineage>
        <taxon>Bacteria</taxon>
        <taxon>Pseudomonadati</taxon>
        <taxon>Pseudomonadota</taxon>
        <taxon>Gammaproteobacteria</taxon>
        <taxon>Pseudomonadales</taxon>
        <taxon>Pseudomonadaceae</taxon>
        <taxon>Ectopseudomonas</taxon>
    </lineage>
</organism>
<name>A0A379PIP6_ECTOL</name>
<dbReference type="RefSeq" id="WP_074859919.1">
    <property type="nucleotide sequence ID" value="NZ_FNZC01000046.1"/>
</dbReference>
<proteinExistence type="predicted"/>
<gene>
    <name evidence="1" type="ORF">NCTC10692_04643</name>
</gene>
<reference evidence="1 2" key="1">
    <citation type="submission" date="2018-06" db="EMBL/GenBank/DDBJ databases">
        <authorList>
            <consortium name="Pathogen Informatics"/>
            <person name="Doyle S."/>
        </authorList>
    </citation>
    <scope>NUCLEOTIDE SEQUENCE [LARGE SCALE GENOMIC DNA]</scope>
    <source>
        <strain evidence="1 2">NCTC10692</strain>
    </source>
</reference>